<dbReference type="InterPro" id="IPR037207">
    <property type="entry name" value="Nuop51_4Fe4S-bd_sf"/>
</dbReference>
<dbReference type="PROSITE" id="PS00645">
    <property type="entry name" value="COMPLEX1_51K_2"/>
    <property type="match status" value="1"/>
</dbReference>
<reference evidence="7" key="1">
    <citation type="submission" date="2016-02" db="EMBL/GenBank/DDBJ databases">
        <title>Draft Genome Sequence of Sporotomaculum syntrophicum Strain FB, a Syntrophic Benzoate Degrader.</title>
        <authorList>
            <person name="Nobu M.K."/>
            <person name="Narihiro T."/>
            <person name="Qiu Y.-L."/>
            <person name="Ohashi A."/>
            <person name="Liu W.-T."/>
            <person name="Yuji S."/>
        </authorList>
    </citation>
    <scope>NUCLEOTIDE SEQUENCE</scope>
    <source>
        <strain evidence="7">FB</strain>
    </source>
</reference>
<dbReference type="Proteomes" id="UP000798488">
    <property type="component" value="Unassembled WGS sequence"/>
</dbReference>
<proteinExistence type="inferred from homology"/>
<sequence length="407" mass="44849">MAEEQRIVLRNADQINPAKLEDYLQAGGYQGLEKARSMSRADLIAEVKKSNLRGRGGAAFNCGLKWSFVPTDAEVSYVVCNLDEGEPGTYKDRIIVQKDPQQLLEGMAICGHAVNAKQGYIYCRGEYPYVVELLNLAIDQARSKGVLGDFNIEVRMGAGAYVCGEETALIESIEGHRGEPRFKPPFPGVSGLWGKPTVVNNVETFANLPQIVFNGADWYAAIGASTYPGTKVLTLTGDVEKRVFIEVPTNVTLREIIYNYGGGVKSGRRLKAVQVGGTSGGFIPEYLLDTPIDYDSMRSIGATLGTGAVFVMDETRDVVDIVTHIAKFFKEESCGKCNPCREGTFRCYEIMDRINRGRGTLPDIEHMIQLGKVMERVCLCGLGQASPSPILTTLQHFRYEYERKLIS</sequence>
<gene>
    <name evidence="7" type="primary">hndC_7</name>
    <name evidence="7" type="ORF">SPSYN_02964</name>
</gene>
<evidence type="ECO:0000256" key="3">
    <source>
        <dbReference type="ARBA" id="ARBA00022723"/>
    </source>
</evidence>
<evidence type="ECO:0000256" key="4">
    <source>
        <dbReference type="ARBA" id="ARBA00023004"/>
    </source>
</evidence>
<dbReference type="SUPFAM" id="SSF140490">
    <property type="entry name" value="Nqo1C-terminal domain-like"/>
    <property type="match status" value="1"/>
</dbReference>
<dbReference type="InterPro" id="IPR037225">
    <property type="entry name" value="Nuo51_FMN-bd_sf"/>
</dbReference>
<dbReference type="GO" id="GO:0050583">
    <property type="term" value="F:hydrogen dehydrogenase (NADP+) activity"/>
    <property type="evidence" value="ECO:0007669"/>
    <property type="project" value="UniProtKB-EC"/>
</dbReference>
<dbReference type="FunFam" id="3.40.50.11540:FF:000001">
    <property type="entry name" value="NADH dehydrogenase [ubiquinone] flavoprotein 1, mitochondrial"/>
    <property type="match status" value="1"/>
</dbReference>
<dbReference type="Gene3D" id="3.40.50.11540">
    <property type="entry name" value="NADH-ubiquinone oxidoreductase 51kDa subunit"/>
    <property type="match status" value="1"/>
</dbReference>
<dbReference type="InterPro" id="IPR019575">
    <property type="entry name" value="Nuop51_4Fe4S-bd"/>
</dbReference>
<dbReference type="EC" id="1.12.1.3" evidence="7"/>
<dbReference type="NCBIfam" id="NF010120">
    <property type="entry name" value="PRK13596.1"/>
    <property type="match status" value="1"/>
</dbReference>
<accession>A0A9D2WMW7</accession>
<dbReference type="PANTHER" id="PTHR43578">
    <property type="entry name" value="NADH-QUINONE OXIDOREDUCTASE SUBUNIT F"/>
    <property type="match status" value="1"/>
</dbReference>
<dbReference type="Gene3D" id="1.20.1440.230">
    <property type="entry name" value="NADH-ubiquinone oxidoreductase 51kDa subunit, iron-sulphur binding domain"/>
    <property type="match status" value="1"/>
</dbReference>
<evidence type="ECO:0000313" key="8">
    <source>
        <dbReference type="Proteomes" id="UP000798488"/>
    </source>
</evidence>
<protein>
    <submittedName>
        <fullName evidence="7">NADP-reducing hydrogenase subunit HndC</fullName>
        <ecNumber evidence="7">1.12.1.3</ecNumber>
    </submittedName>
</protein>
<dbReference type="PROSITE" id="PS00644">
    <property type="entry name" value="COMPLEX1_51K_1"/>
    <property type="match status" value="1"/>
</dbReference>
<evidence type="ECO:0000313" key="7">
    <source>
        <dbReference type="EMBL" id="KAF1083808.1"/>
    </source>
</evidence>
<dbReference type="Pfam" id="PF10589">
    <property type="entry name" value="NADH_4Fe-4S"/>
    <property type="match status" value="1"/>
</dbReference>
<dbReference type="RefSeq" id="WP_161823233.1">
    <property type="nucleotide sequence ID" value="NZ_LSRS01000009.1"/>
</dbReference>
<keyword evidence="5" id="KW-0411">Iron-sulfur</keyword>
<dbReference type="SMART" id="SM00928">
    <property type="entry name" value="NADH_4Fe-4S"/>
    <property type="match status" value="1"/>
</dbReference>
<dbReference type="EMBL" id="LSRS01000009">
    <property type="protein sequence ID" value="KAF1083808.1"/>
    <property type="molecule type" value="Genomic_DNA"/>
</dbReference>
<dbReference type="Gene3D" id="3.10.20.600">
    <property type="match status" value="1"/>
</dbReference>
<dbReference type="InterPro" id="IPR011538">
    <property type="entry name" value="Nuo51_FMN-bd"/>
</dbReference>
<organism evidence="7 8">
    <name type="scientific">Sporotomaculum syntrophicum</name>
    <dbReference type="NCBI Taxonomy" id="182264"/>
    <lineage>
        <taxon>Bacteria</taxon>
        <taxon>Bacillati</taxon>
        <taxon>Bacillota</taxon>
        <taxon>Clostridia</taxon>
        <taxon>Eubacteriales</taxon>
        <taxon>Desulfallaceae</taxon>
        <taxon>Sporotomaculum</taxon>
    </lineage>
</organism>
<dbReference type="InterPro" id="IPR001949">
    <property type="entry name" value="NADH-UbQ_OxRdtase_51kDa_CS"/>
</dbReference>
<dbReference type="Gene3D" id="6.10.250.1450">
    <property type="match status" value="1"/>
</dbReference>
<dbReference type="FunFam" id="1.20.1440.230:FF:000001">
    <property type="entry name" value="Mitochondrial NADH dehydrogenase flavoprotein 1"/>
    <property type="match status" value="1"/>
</dbReference>
<dbReference type="Pfam" id="PF01512">
    <property type="entry name" value="Complex1_51K"/>
    <property type="match status" value="1"/>
</dbReference>
<dbReference type="GO" id="GO:0010181">
    <property type="term" value="F:FMN binding"/>
    <property type="evidence" value="ECO:0007669"/>
    <property type="project" value="InterPro"/>
</dbReference>
<evidence type="ECO:0000259" key="6">
    <source>
        <dbReference type="SMART" id="SM00928"/>
    </source>
</evidence>
<keyword evidence="8" id="KW-1185">Reference proteome</keyword>
<keyword evidence="4" id="KW-0408">Iron</keyword>
<dbReference type="SUPFAM" id="SSF142984">
    <property type="entry name" value="Nqo1 middle domain-like"/>
    <property type="match status" value="1"/>
</dbReference>
<dbReference type="OrthoDB" id="9761899at2"/>
<dbReference type="GO" id="GO:0008137">
    <property type="term" value="F:NADH dehydrogenase (ubiquinone) activity"/>
    <property type="evidence" value="ECO:0007669"/>
    <property type="project" value="InterPro"/>
</dbReference>
<dbReference type="AlphaFoldDB" id="A0A9D2WMW7"/>
<name>A0A9D2WMW7_9FIRM</name>
<keyword evidence="3" id="KW-0479">Metal-binding</keyword>
<keyword evidence="7" id="KW-0560">Oxidoreductase</keyword>
<feature type="domain" description="NADH-ubiquinone oxidoreductase 51kDa subunit iron-sulphur binding" evidence="6">
    <location>
        <begin position="319"/>
        <end position="364"/>
    </location>
</feature>
<evidence type="ECO:0000256" key="1">
    <source>
        <dbReference type="ARBA" id="ARBA00007523"/>
    </source>
</evidence>
<dbReference type="GO" id="GO:0046872">
    <property type="term" value="F:metal ion binding"/>
    <property type="evidence" value="ECO:0007669"/>
    <property type="project" value="UniProtKB-KW"/>
</dbReference>
<comment type="similarity">
    <text evidence="1">Belongs to the complex I 51 kDa subunit family.</text>
</comment>
<dbReference type="PANTHER" id="PTHR43578:SF3">
    <property type="entry name" value="NADH-QUINONE OXIDOREDUCTASE SUBUNIT F"/>
    <property type="match status" value="1"/>
</dbReference>
<evidence type="ECO:0000256" key="2">
    <source>
        <dbReference type="ARBA" id="ARBA00022485"/>
    </source>
</evidence>
<comment type="caution">
    <text evidence="7">The sequence shown here is derived from an EMBL/GenBank/DDBJ whole genome shotgun (WGS) entry which is preliminary data.</text>
</comment>
<dbReference type="SUPFAM" id="SSF142019">
    <property type="entry name" value="Nqo1 FMN-binding domain-like"/>
    <property type="match status" value="1"/>
</dbReference>
<keyword evidence="2" id="KW-0004">4Fe-4S</keyword>
<evidence type="ECO:0000256" key="5">
    <source>
        <dbReference type="ARBA" id="ARBA00023014"/>
    </source>
</evidence>
<dbReference type="GO" id="GO:0051539">
    <property type="term" value="F:4 iron, 4 sulfur cluster binding"/>
    <property type="evidence" value="ECO:0007669"/>
    <property type="project" value="UniProtKB-KW"/>
</dbReference>